<dbReference type="AlphaFoldDB" id="A0A939IT51"/>
<dbReference type="EMBL" id="JAEMWU010000001">
    <property type="protein sequence ID" value="MBN8205867.1"/>
    <property type="molecule type" value="Genomic_DNA"/>
</dbReference>
<evidence type="ECO:0000313" key="2">
    <source>
        <dbReference type="EMBL" id="MBN8205867.1"/>
    </source>
</evidence>
<evidence type="ECO:0000259" key="1">
    <source>
        <dbReference type="Pfam" id="PF13601"/>
    </source>
</evidence>
<name>A0A939IT51_9MICO</name>
<dbReference type="InterPro" id="IPR036390">
    <property type="entry name" value="WH_DNA-bd_sf"/>
</dbReference>
<organism evidence="2 3">
    <name type="scientific">Microbacterium esteraromaticum</name>
    <dbReference type="NCBI Taxonomy" id="57043"/>
    <lineage>
        <taxon>Bacteria</taxon>
        <taxon>Bacillati</taxon>
        <taxon>Actinomycetota</taxon>
        <taxon>Actinomycetes</taxon>
        <taxon>Micrococcales</taxon>
        <taxon>Microbacteriaceae</taxon>
        <taxon>Microbacterium</taxon>
    </lineage>
</organism>
<sequence length="84" mass="8900">MAALSDDLELDFGTLASILQAGDSALSKGIAALESVGYVRVRKAFNDGIRRRTWVSSTTVGRDAFRAHLAALQAIVDFGTGQSD</sequence>
<proteinExistence type="predicted"/>
<feature type="domain" description="Winged helix DNA-binding" evidence="1">
    <location>
        <begin position="1"/>
        <end position="76"/>
    </location>
</feature>
<protein>
    <submittedName>
        <fullName evidence="2">Transcriptional regulator</fullName>
    </submittedName>
</protein>
<dbReference type="Pfam" id="PF13601">
    <property type="entry name" value="HTH_34"/>
    <property type="match status" value="1"/>
</dbReference>
<dbReference type="Proteomes" id="UP000664385">
    <property type="component" value="Unassembled WGS sequence"/>
</dbReference>
<gene>
    <name evidence="2" type="ORF">JF543_07810</name>
</gene>
<reference evidence="2" key="1">
    <citation type="submission" date="2020-12" db="EMBL/GenBank/DDBJ databases">
        <title>PHA producing bacteria isolated from mangrove.</title>
        <authorList>
            <person name="Zheng W."/>
            <person name="Yu S."/>
            <person name="Huang Y."/>
        </authorList>
    </citation>
    <scope>NUCLEOTIDE SEQUENCE</scope>
    <source>
        <strain evidence="2">GN8-5</strain>
    </source>
</reference>
<dbReference type="InterPro" id="IPR027395">
    <property type="entry name" value="WH_DNA-bd_dom"/>
</dbReference>
<dbReference type="SUPFAM" id="SSF46785">
    <property type="entry name" value="Winged helix' DNA-binding domain"/>
    <property type="match status" value="1"/>
</dbReference>
<accession>A0A939IT51</accession>
<comment type="caution">
    <text evidence="2">The sequence shown here is derived from an EMBL/GenBank/DDBJ whole genome shotgun (WGS) entry which is preliminary data.</text>
</comment>
<dbReference type="Gene3D" id="1.10.10.10">
    <property type="entry name" value="Winged helix-like DNA-binding domain superfamily/Winged helix DNA-binding domain"/>
    <property type="match status" value="1"/>
</dbReference>
<evidence type="ECO:0000313" key="3">
    <source>
        <dbReference type="Proteomes" id="UP000664385"/>
    </source>
</evidence>
<dbReference type="InterPro" id="IPR036388">
    <property type="entry name" value="WH-like_DNA-bd_sf"/>
</dbReference>